<dbReference type="InterPro" id="IPR005580">
    <property type="entry name" value="DbpA/CsdA_RNA-bd_dom"/>
</dbReference>
<protein>
    <submittedName>
        <fullName evidence="8">ATP-dependent 23S rRNA helicase DbpA</fullName>
    </submittedName>
</protein>
<keyword evidence="4" id="KW-0067">ATP-binding</keyword>
<dbReference type="SMART" id="SM00490">
    <property type="entry name" value="HELICc"/>
    <property type="match status" value="1"/>
</dbReference>
<dbReference type="Pfam" id="PF00270">
    <property type="entry name" value="DEAD"/>
    <property type="match status" value="1"/>
</dbReference>
<dbReference type="Gene3D" id="3.40.50.300">
    <property type="entry name" value="P-loop containing nucleotide triphosphate hydrolases"/>
    <property type="match status" value="2"/>
</dbReference>
<dbReference type="InterPro" id="IPR044742">
    <property type="entry name" value="DEAD/DEAH_RhlB"/>
</dbReference>
<dbReference type="Gene3D" id="3.30.70.330">
    <property type="match status" value="1"/>
</dbReference>
<dbReference type="InterPro" id="IPR000629">
    <property type="entry name" value="RNA-helicase_DEAD-box_CS"/>
</dbReference>
<dbReference type="InterPro" id="IPR012677">
    <property type="entry name" value="Nucleotide-bd_a/b_plait_sf"/>
</dbReference>
<feature type="domain" description="Helicase ATP-binding" evidence="5">
    <location>
        <begin position="32"/>
        <end position="203"/>
    </location>
</feature>
<dbReference type="GO" id="GO:0005829">
    <property type="term" value="C:cytosol"/>
    <property type="evidence" value="ECO:0007669"/>
    <property type="project" value="TreeGrafter"/>
</dbReference>
<dbReference type="PROSITE" id="PS51192">
    <property type="entry name" value="HELICASE_ATP_BIND_1"/>
    <property type="match status" value="1"/>
</dbReference>
<dbReference type="PROSITE" id="PS00039">
    <property type="entry name" value="DEAD_ATP_HELICASE"/>
    <property type="match status" value="1"/>
</dbReference>
<dbReference type="PANTHER" id="PTHR47959">
    <property type="entry name" value="ATP-DEPENDENT RNA HELICASE RHLE-RELATED"/>
    <property type="match status" value="1"/>
</dbReference>
<dbReference type="NCBIfam" id="NF008744">
    <property type="entry name" value="PRK11776.1"/>
    <property type="match status" value="1"/>
</dbReference>
<evidence type="ECO:0000256" key="1">
    <source>
        <dbReference type="ARBA" id="ARBA00022741"/>
    </source>
</evidence>
<dbReference type="InterPro" id="IPR027417">
    <property type="entry name" value="P-loop_NTPase"/>
</dbReference>
<organism evidence="8">
    <name type="scientific">hydrothermal vent metagenome</name>
    <dbReference type="NCBI Taxonomy" id="652676"/>
    <lineage>
        <taxon>unclassified sequences</taxon>
        <taxon>metagenomes</taxon>
        <taxon>ecological metagenomes</taxon>
    </lineage>
</organism>
<dbReference type="PANTHER" id="PTHR47959:SF1">
    <property type="entry name" value="ATP-DEPENDENT RNA HELICASE DBPA"/>
    <property type="match status" value="1"/>
</dbReference>
<dbReference type="AlphaFoldDB" id="A0A1W1D5S7"/>
<evidence type="ECO:0000259" key="7">
    <source>
        <dbReference type="PROSITE" id="PS51195"/>
    </source>
</evidence>
<accession>A0A1W1D5S7</accession>
<dbReference type="GO" id="GO:0003676">
    <property type="term" value="F:nucleic acid binding"/>
    <property type="evidence" value="ECO:0007669"/>
    <property type="project" value="InterPro"/>
</dbReference>
<evidence type="ECO:0000313" key="8">
    <source>
        <dbReference type="EMBL" id="SFV75766.1"/>
    </source>
</evidence>
<dbReference type="PROSITE" id="PS51194">
    <property type="entry name" value="HELICASE_CTER"/>
    <property type="match status" value="1"/>
</dbReference>
<dbReference type="CDD" id="cd00268">
    <property type="entry name" value="DEADc"/>
    <property type="match status" value="1"/>
</dbReference>
<gene>
    <name evidence="8" type="ORF">MNB_SM-3-1300</name>
</gene>
<dbReference type="InterPro" id="IPR050079">
    <property type="entry name" value="DEAD_box_RNA_helicase"/>
</dbReference>
<sequence length="451" mass="50979">MKFKDFSLTQEMVSTLDALGYKQPTPIQEKTIPLILDKKDIIAQAKTGSGKTAAFGIGILSLLNVKKFYVQSLVLCPTRELAIQVAKELRLIAKFQHNIKILLLIGGESFYKQENSLAHQAHIVVGTPGRVLKHLNKENLDVSKLQTLVLDEADRMLDMGFLEEVESIFSFTPKNKQTLLFSATYDDEILAISHTLQQNTISIKTTQIETQNKIQEYFIATSKKEESIIKILSKYQPKSVIVFANTKKKTKELADELQRKNIDALALHGDLEQYERNDVLVQFSNHSCSVLVATDVAARGLDIKEVDMVINYDIPNQLATYTHRIGRTARAGESGVAVTLYLFDEQEKIQEYQNQERYFLKDEDVEGDMDYTLQSQYITLVIEGGKKDKLRPGDILGALTGDVGLDGDGIGKIDIYERQTYVAIKKELIDEAYDGLLYGKIKRKKFNVWIL</sequence>
<dbReference type="EMBL" id="FPHP01000046">
    <property type="protein sequence ID" value="SFV75766.1"/>
    <property type="molecule type" value="Genomic_DNA"/>
</dbReference>
<evidence type="ECO:0000259" key="6">
    <source>
        <dbReference type="PROSITE" id="PS51194"/>
    </source>
</evidence>
<dbReference type="InterPro" id="IPR011545">
    <property type="entry name" value="DEAD/DEAH_box_helicase_dom"/>
</dbReference>
<dbReference type="SUPFAM" id="SSF52540">
    <property type="entry name" value="P-loop containing nucleoside triphosphate hydrolases"/>
    <property type="match status" value="1"/>
</dbReference>
<dbReference type="SMART" id="SM00487">
    <property type="entry name" value="DEXDc"/>
    <property type="match status" value="1"/>
</dbReference>
<evidence type="ECO:0000256" key="4">
    <source>
        <dbReference type="ARBA" id="ARBA00022840"/>
    </source>
</evidence>
<evidence type="ECO:0000259" key="5">
    <source>
        <dbReference type="PROSITE" id="PS51192"/>
    </source>
</evidence>
<dbReference type="GO" id="GO:0016787">
    <property type="term" value="F:hydrolase activity"/>
    <property type="evidence" value="ECO:0007669"/>
    <property type="project" value="UniProtKB-KW"/>
</dbReference>
<feature type="domain" description="DEAD-box RNA helicase Q" evidence="7">
    <location>
        <begin position="1"/>
        <end position="29"/>
    </location>
</feature>
<dbReference type="Pfam" id="PF00271">
    <property type="entry name" value="Helicase_C"/>
    <property type="match status" value="1"/>
</dbReference>
<name>A0A1W1D5S7_9ZZZZ</name>
<keyword evidence="3 8" id="KW-0347">Helicase</keyword>
<keyword evidence="1" id="KW-0547">Nucleotide-binding</keyword>
<dbReference type="InterPro" id="IPR014014">
    <property type="entry name" value="RNA_helicase_DEAD_Q_motif"/>
</dbReference>
<dbReference type="InterPro" id="IPR001650">
    <property type="entry name" value="Helicase_C-like"/>
</dbReference>
<dbReference type="InterPro" id="IPR014001">
    <property type="entry name" value="Helicase_ATP-bd"/>
</dbReference>
<dbReference type="GO" id="GO:0005524">
    <property type="term" value="F:ATP binding"/>
    <property type="evidence" value="ECO:0007669"/>
    <property type="project" value="UniProtKB-KW"/>
</dbReference>
<evidence type="ECO:0000256" key="3">
    <source>
        <dbReference type="ARBA" id="ARBA00022806"/>
    </source>
</evidence>
<keyword evidence="2" id="KW-0378">Hydrolase</keyword>
<dbReference type="Pfam" id="PF03880">
    <property type="entry name" value="DbpA"/>
    <property type="match status" value="1"/>
</dbReference>
<proteinExistence type="predicted"/>
<dbReference type="CDD" id="cd18787">
    <property type="entry name" value="SF2_C_DEAD"/>
    <property type="match status" value="1"/>
</dbReference>
<dbReference type="GO" id="GO:0003724">
    <property type="term" value="F:RNA helicase activity"/>
    <property type="evidence" value="ECO:0007669"/>
    <property type="project" value="InterPro"/>
</dbReference>
<feature type="domain" description="Helicase C-terminal" evidence="6">
    <location>
        <begin position="213"/>
        <end position="372"/>
    </location>
</feature>
<reference evidence="8" key="1">
    <citation type="submission" date="2016-10" db="EMBL/GenBank/DDBJ databases">
        <authorList>
            <person name="de Groot N.N."/>
        </authorList>
    </citation>
    <scope>NUCLEOTIDE SEQUENCE</scope>
</reference>
<evidence type="ECO:0000256" key="2">
    <source>
        <dbReference type="ARBA" id="ARBA00022801"/>
    </source>
</evidence>
<dbReference type="PROSITE" id="PS51195">
    <property type="entry name" value="Q_MOTIF"/>
    <property type="match status" value="1"/>
</dbReference>